<comment type="caution">
    <text evidence="2">The sequence shown here is derived from an EMBL/GenBank/DDBJ whole genome shotgun (WGS) entry which is preliminary data.</text>
</comment>
<gene>
    <name evidence="2" type="ORF">AYL99_04561</name>
</gene>
<keyword evidence="3" id="KW-1185">Reference proteome</keyword>
<feature type="compositionally biased region" description="Low complexity" evidence="1">
    <location>
        <begin position="877"/>
        <end position="888"/>
    </location>
</feature>
<feature type="region of interest" description="Disordered" evidence="1">
    <location>
        <begin position="835"/>
        <end position="932"/>
    </location>
</feature>
<protein>
    <submittedName>
        <fullName evidence="2">Uncharacterized protein</fullName>
    </submittedName>
</protein>
<dbReference type="GeneID" id="30008730"/>
<feature type="compositionally biased region" description="Basic and acidic residues" evidence="1">
    <location>
        <begin position="560"/>
        <end position="575"/>
    </location>
</feature>
<reference evidence="2 3" key="1">
    <citation type="submission" date="2016-04" db="EMBL/GenBank/DDBJ databases">
        <title>Draft genome of Fonsecaea erecta CBS 125763.</title>
        <authorList>
            <person name="Weiss V.A."/>
            <person name="Vicente V.A."/>
            <person name="Raittz R.T."/>
            <person name="Moreno L.F."/>
            <person name="De Souza E.M."/>
            <person name="Pedrosa F.O."/>
            <person name="Steffens M.B."/>
            <person name="Faoro H."/>
            <person name="Tadra-Sfeir M.Z."/>
            <person name="Najafzadeh M.J."/>
            <person name="Felipe M.S."/>
            <person name="Teixeira M."/>
            <person name="Sun J."/>
            <person name="Xi L."/>
            <person name="Gomes R."/>
            <person name="De Azevedo C.M."/>
            <person name="Salgado C.G."/>
            <person name="Da Silva M.B."/>
            <person name="Nascimento M.F."/>
            <person name="Queiroz-Telles F."/>
            <person name="Attili D.S."/>
            <person name="Gorbushina A."/>
        </authorList>
    </citation>
    <scope>NUCLEOTIDE SEQUENCE [LARGE SCALE GENOMIC DNA]</scope>
    <source>
        <strain evidence="2 3">CBS 125763</strain>
    </source>
</reference>
<proteinExistence type="predicted"/>
<evidence type="ECO:0000313" key="3">
    <source>
        <dbReference type="Proteomes" id="UP000078343"/>
    </source>
</evidence>
<feature type="region of interest" description="Disordered" evidence="1">
    <location>
        <begin position="787"/>
        <end position="816"/>
    </location>
</feature>
<sequence>MDSQKPWLADFIKSSLDAWFGELEGCRSADYQFQKIDDNLKASHTAPCQKTVYLLKLPKLGLAEAPGEIFDGIHKIETIFTNGTAQKVIASGARHGTLLHLVDPVLRVTPHVNPPKPLVEVTACETVDETDQMERNLSGCAVSENQDIRERMFRYWAVKRHNRAPSTSASRGSPDSFRSQVDFSTQAFDEAVNSDGEPGEDNEEEISQQAFLTQVPDGLSRPRDTEESHGSPARIPSNQTQQPATKGGLLLSSAEVITSHNESSLPPTTTAGEQLGHTTHSRLSLSAVPSLSPLQAPPAATTDNDKSSPVEISELSVNIPESPKPSADHSHEEPPSVSPKASPVKQVSVHQSSEERPNHFQLWRREKHRYLPRRLQEIPKKQGKLLASLLDSGDSWQPSLVGRTQRPGEIPLDLLVELSDAADKRASDAAWSPNVVEPKISREAVSPAQHGQDQELKSAHPSEGDTSDSEESVDWSQSPPTQERRANRLPPNSPPPTLTRRKRSSVVGDSGGKEGSTMSSRRDTTLGSSTVQERKFDVQSLSRDHSPSHLDAASSTTDVPHAELDDKKSSQDDTSSRVAEVSGGSGPKKIQVSRTPYGGKGSKLPQTLASRITPTITKSANDDGNLTSTFVPGTYFEPSSGDIAVTERSLKAFSANESSNPTPESLTATSCEPQILDAMELEDANPGKTSTAVHSADLGHALSTSGGLPSKVQALPDQRNVLGCSPDSRRRQSETVGTGRVDAEAGAGGRHSNIAEEINLGSFKKAAPGPNDKVHVHSLSETRVLISVSAKRKPTSPGKSNIPLKRPRQEQIGTGTDAQIIEIDNEAQEYRGHQLRQTGGLEDPTSAKSPPRTETDHSDEDQKGQHHPEIPRSIGNPSASAHHSCPSSRVDNDSSSGPLAPLPNHGRRQRQPGFATNVPRQSSTSITRPSVYGGADAEEAQVMADGSHEADNLFARYRAAYPDYEGSADDFLNSYCFVKEIWIREPWPKSIHPSHLDDAVFHHFHSYRPYTRTVGTASVGFVEFFHAFIEDPNHHERIIRPSALENAPGRGGTVRRSTLGDHPTNQGAHFSATAPVASTKIAKPTTWQETVAEHQLQFKQLAETRGQAVEDRIDSIERWREDTARTGSPELGTSDVDRGLSRRKTPTRESPEPATRTSRPRESREPSAGPFIKPPKPATASTRRSSSVWVKKRASMRNFWSGTSTAFTTFERQYAKLVAEKKGRALSETPGPSSRR</sequence>
<feature type="region of interest" description="Disordered" evidence="1">
    <location>
        <begin position="719"/>
        <end position="747"/>
    </location>
</feature>
<evidence type="ECO:0000313" key="2">
    <source>
        <dbReference type="EMBL" id="OAP62358.1"/>
    </source>
</evidence>
<dbReference type="EMBL" id="LVYI01000003">
    <property type="protein sequence ID" value="OAP62358.1"/>
    <property type="molecule type" value="Genomic_DNA"/>
</dbReference>
<dbReference type="Proteomes" id="UP000078343">
    <property type="component" value="Unassembled WGS sequence"/>
</dbReference>
<dbReference type="OrthoDB" id="3538943at2759"/>
<dbReference type="STRING" id="1367422.A0A178ZR91"/>
<feature type="compositionally biased region" description="Low complexity" evidence="1">
    <location>
        <begin position="338"/>
        <end position="349"/>
    </location>
</feature>
<feature type="compositionally biased region" description="Basic and acidic residues" evidence="1">
    <location>
        <begin position="220"/>
        <end position="229"/>
    </location>
</feature>
<feature type="region of interest" description="Disordered" evidence="1">
    <location>
        <begin position="1120"/>
        <end position="1188"/>
    </location>
</feature>
<feature type="compositionally biased region" description="Polar residues" evidence="1">
    <location>
        <begin position="259"/>
        <end position="282"/>
    </location>
</feature>
<accession>A0A178ZR91</accession>
<feature type="compositionally biased region" description="Basic and acidic residues" evidence="1">
    <location>
        <begin position="1135"/>
        <end position="1151"/>
    </location>
</feature>
<feature type="compositionally biased region" description="Low complexity" evidence="1">
    <location>
        <begin position="283"/>
        <end position="300"/>
    </location>
</feature>
<feature type="compositionally biased region" description="Basic and acidic residues" evidence="1">
    <location>
        <begin position="851"/>
        <end position="870"/>
    </location>
</feature>
<feature type="compositionally biased region" description="Polar residues" evidence="1">
    <location>
        <begin position="1179"/>
        <end position="1188"/>
    </location>
</feature>
<evidence type="ECO:0000256" key="1">
    <source>
        <dbReference type="SAM" id="MobiDB-lite"/>
    </source>
</evidence>
<organism evidence="2 3">
    <name type="scientific">Fonsecaea erecta</name>
    <dbReference type="NCBI Taxonomy" id="1367422"/>
    <lineage>
        <taxon>Eukaryota</taxon>
        <taxon>Fungi</taxon>
        <taxon>Dikarya</taxon>
        <taxon>Ascomycota</taxon>
        <taxon>Pezizomycotina</taxon>
        <taxon>Eurotiomycetes</taxon>
        <taxon>Chaetothyriomycetidae</taxon>
        <taxon>Chaetothyriales</taxon>
        <taxon>Herpotrichiellaceae</taxon>
        <taxon>Fonsecaea</taxon>
    </lineage>
</organism>
<feature type="compositionally biased region" description="Basic and acidic residues" evidence="1">
    <location>
        <begin position="532"/>
        <end position="548"/>
    </location>
</feature>
<feature type="region of interest" description="Disordered" evidence="1">
    <location>
        <begin position="1044"/>
        <end position="1077"/>
    </location>
</feature>
<dbReference type="AlphaFoldDB" id="A0A178ZR91"/>
<feature type="region of interest" description="Disordered" evidence="1">
    <location>
        <begin position="423"/>
        <end position="608"/>
    </location>
</feature>
<name>A0A178ZR91_9EURO</name>
<feature type="region of interest" description="Disordered" evidence="1">
    <location>
        <begin position="259"/>
        <end position="365"/>
    </location>
</feature>
<dbReference type="RefSeq" id="XP_018695725.1">
    <property type="nucleotide sequence ID" value="XM_018836075.1"/>
</dbReference>
<feature type="compositionally biased region" description="Polar residues" evidence="1">
    <location>
        <begin position="918"/>
        <end position="928"/>
    </location>
</feature>
<feature type="region of interest" description="Disordered" evidence="1">
    <location>
        <begin position="213"/>
        <end position="245"/>
    </location>
</feature>
<feature type="region of interest" description="Disordered" evidence="1">
    <location>
        <begin position="389"/>
        <end position="411"/>
    </location>
</feature>
<feature type="compositionally biased region" description="Basic and acidic residues" evidence="1">
    <location>
        <begin position="452"/>
        <end position="463"/>
    </location>
</feature>